<gene>
    <name evidence="1" type="ORF">HPHI1048_LOCUS10147</name>
</gene>
<accession>A0A7S0HI68</accession>
<sequence>MRNSRVFQESLEALQEQDMGVGEHTRLVDVTMIDLWGWRANKNLSLLLWSRSRLGLQFDIFVGRTSKSHQELLLSFNQDSECFDLSVTICNLLVEAQFGKDERFSEMLGSLVLLPHQ</sequence>
<dbReference type="AlphaFoldDB" id="A0A7S0HI68"/>
<reference evidence="1" key="1">
    <citation type="submission" date="2021-01" db="EMBL/GenBank/DDBJ databases">
        <authorList>
            <person name="Corre E."/>
            <person name="Pelletier E."/>
            <person name="Niang G."/>
            <person name="Scheremetjew M."/>
            <person name="Finn R."/>
            <person name="Kale V."/>
            <person name="Holt S."/>
            <person name="Cochrane G."/>
            <person name="Meng A."/>
            <person name="Brown T."/>
            <person name="Cohen L."/>
        </authorList>
    </citation>
    <scope>NUCLEOTIDE SEQUENCE</scope>
    <source>
        <strain evidence="1">CCMP325</strain>
    </source>
</reference>
<protein>
    <submittedName>
        <fullName evidence="1">Uncharacterized protein</fullName>
    </submittedName>
</protein>
<evidence type="ECO:0000313" key="1">
    <source>
        <dbReference type="EMBL" id="CAD8483536.1"/>
    </source>
</evidence>
<dbReference type="EMBL" id="HBEO01014906">
    <property type="protein sequence ID" value="CAD8483536.1"/>
    <property type="molecule type" value="Transcribed_RNA"/>
</dbReference>
<name>A0A7S0HI68_9CRYP</name>
<organism evidence="1">
    <name type="scientific">Hanusia phi</name>
    <dbReference type="NCBI Taxonomy" id="3032"/>
    <lineage>
        <taxon>Eukaryota</taxon>
        <taxon>Cryptophyceae</taxon>
        <taxon>Pyrenomonadales</taxon>
        <taxon>Geminigeraceae</taxon>
        <taxon>Hanusia</taxon>
    </lineage>
</organism>
<proteinExistence type="predicted"/>